<evidence type="ECO:0000256" key="6">
    <source>
        <dbReference type="ARBA" id="ARBA00022989"/>
    </source>
</evidence>
<evidence type="ECO:0000256" key="9">
    <source>
        <dbReference type="ARBA" id="ARBA00025707"/>
    </source>
</evidence>
<evidence type="ECO:0000256" key="7">
    <source>
        <dbReference type="ARBA" id="ARBA00023136"/>
    </source>
</evidence>
<evidence type="ECO:0000256" key="2">
    <source>
        <dbReference type="ARBA" id="ARBA00005074"/>
    </source>
</evidence>
<gene>
    <name evidence="12" type="ORF">LARSCL_LOCUS14319</name>
</gene>
<evidence type="ECO:0000313" key="13">
    <source>
        <dbReference type="Proteomes" id="UP001497382"/>
    </source>
</evidence>
<keyword evidence="4" id="KW-0808">Transferase</keyword>
<dbReference type="GO" id="GO:0044233">
    <property type="term" value="C:mitochondria-associated endoplasmic reticulum membrane contact site"/>
    <property type="evidence" value="ECO:0007669"/>
    <property type="project" value="TreeGrafter"/>
</dbReference>
<evidence type="ECO:0000313" key="12">
    <source>
        <dbReference type="EMBL" id="CAL1286565.1"/>
    </source>
</evidence>
<feature type="transmembrane region" description="Helical" evidence="11">
    <location>
        <begin position="100"/>
        <end position="121"/>
    </location>
</feature>
<feature type="transmembrane region" description="Helical" evidence="11">
    <location>
        <begin position="456"/>
        <end position="474"/>
    </location>
</feature>
<keyword evidence="6 11" id="KW-1133">Transmembrane helix</keyword>
<evidence type="ECO:0000256" key="8">
    <source>
        <dbReference type="ARBA" id="ARBA00023315"/>
    </source>
</evidence>
<keyword evidence="8" id="KW-0012">Acyltransferase</keyword>
<dbReference type="PANTHER" id="PTHR13906:SF16">
    <property type="entry name" value="LYSOPHOSPHOLIPID ACYLTRANSFERASE 7"/>
    <property type="match status" value="1"/>
</dbReference>
<comment type="pathway">
    <text evidence="2">Lipid metabolism; phospholipid metabolism.</text>
</comment>
<dbReference type="InterPro" id="IPR004299">
    <property type="entry name" value="MBOAT_fam"/>
</dbReference>
<evidence type="ECO:0000256" key="11">
    <source>
        <dbReference type="SAM" id="Phobius"/>
    </source>
</evidence>
<dbReference type="GO" id="GO:0016020">
    <property type="term" value="C:membrane"/>
    <property type="evidence" value="ECO:0007669"/>
    <property type="project" value="UniProtKB-SubCell"/>
</dbReference>
<feature type="transmembrane region" description="Helical" evidence="11">
    <location>
        <begin position="272"/>
        <end position="291"/>
    </location>
</feature>
<dbReference type="GO" id="GO:0071617">
    <property type="term" value="F:lysophospholipid acyltransferase activity"/>
    <property type="evidence" value="ECO:0007669"/>
    <property type="project" value="TreeGrafter"/>
</dbReference>
<feature type="transmembrane region" description="Helical" evidence="11">
    <location>
        <begin position="224"/>
        <end position="241"/>
    </location>
</feature>
<keyword evidence="13" id="KW-1185">Reference proteome</keyword>
<keyword evidence="5 11" id="KW-0812">Transmembrane</keyword>
<evidence type="ECO:0000256" key="3">
    <source>
        <dbReference type="ARBA" id="ARBA00010323"/>
    </source>
</evidence>
<feature type="transmembrane region" description="Helical" evidence="11">
    <location>
        <begin position="388"/>
        <end position="404"/>
    </location>
</feature>
<comment type="similarity">
    <text evidence="3">Belongs to the membrane-bound acyltransferase family.</text>
</comment>
<dbReference type="PANTHER" id="PTHR13906">
    <property type="entry name" value="PORCUPINE"/>
    <property type="match status" value="1"/>
</dbReference>
<feature type="transmembrane region" description="Helical" evidence="11">
    <location>
        <begin position="179"/>
        <end position="197"/>
    </location>
</feature>
<dbReference type="Pfam" id="PF03062">
    <property type="entry name" value="MBOAT"/>
    <property type="match status" value="1"/>
</dbReference>
<comment type="caution">
    <text evidence="12">The sequence shown here is derived from an EMBL/GenBank/DDBJ whole genome shotgun (WGS) entry which is preliminary data.</text>
</comment>
<dbReference type="Proteomes" id="UP001497382">
    <property type="component" value="Unassembled WGS sequence"/>
</dbReference>
<keyword evidence="7 11" id="KW-0472">Membrane</keyword>
<protein>
    <recommendedName>
        <fullName evidence="10">Lysophospholipid acyltransferase 7</fullName>
    </recommendedName>
</protein>
<evidence type="ECO:0000256" key="10">
    <source>
        <dbReference type="ARBA" id="ARBA00093678"/>
    </source>
</evidence>
<comment type="subcellular location">
    <subcellularLocation>
        <location evidence="1">Membrane</location>
        <topology evidence="1">Multi-pass membrane protein</topology>
    </subcellularLocation>
</comment>
<feature type="transmembrane region" description="Helical" evidence="11">
    <location>
        <begin position="65"/>
        <end position="88"/>
    </location>
</feature>
<feature type="transmembrane region" description="Helical" evidence="11">
    <location>
        <begin position="424"/>
        <end position="444"/>
    </location>
</feature>
<accession>A0AAV2AS66</accession>
<name>A0AAV2AS66_9ARAC</name>
<sequence>MKLFEGRVARNKSLPLNKIYSWTTLSCIMILDDIIYISLLCISVILGPVIRNVPNVFHRQLFSTVAGVVIVFLVSGSHIFHSFFVTLINALIIKFLKRKCHLVSAIFSFAYLAFFRSTHYFGLPVPPTHTNAIQMILTLKMVGLACEIQGYQFDDKTKQLKNADILKKYQKINPSFLDVFHYAFCIAGVLIGPYYKFRTYWDTFHLPYSTHVNANKFLTERIRIVPLYVLLYLLGNFLYPLELASSPEIMEKSFWYRVFYMTPSFFNFRMRIYSGFILGECVCIAMGLGAYPKASTPQPGAGPTNFSALEELGTKNLSSIEYSFETVKNIYEYGSEFWPTIREGIRSWNRTVQYWLATFVYKQLTLSKPAKICITMFVSALWHGVHPGYYLCLCSAPLFLFVEAEVEKAFKLSASYSQQVIFDWIWWIIKMQSFSYMGMPFLLLDIRSCLRFWKSVYFCGHIFIVMLYFIAYRVNKTKLKKH</sequence>
<proteinExistence type="inferred from homology"/>
<feature type="transmembrane region" description="Helical" evidence="11">
    <location>
        <begin position="20"/>
        <end position="45"/>
    </location>
</feature>
<evidence type="ECO:0000256" key="1">
    <source>
        <dbReference type="ARBA" id="ARBA00004141"/>
    </source>
</evidence>
<dbReference type="InterPro" id="IPR049941">
    <property type="entry name" value="LPLAT_7/PORCN-like"/>
</dbReference>
<dbReference type="GO" id="GO:0030258">
    <property type="term" value="P:lipid modification"/>
    <property type="evidence" value="ECO:0007669"/>
    <property type="project" value="TreeGrafter"/>
</dbReference>
<comment type="pathway">
    <text evidence="9">Phospholipid metabolism.</text>
</comment>
<organism evidence="12 13">
    <name type="scientific">Larinioides sclopetarius</name>
    <dbReference type="NCBI Taxonomy" id="280406"/>
    <lineage>
        <taxon>Eukaryota</taxon>
        <taxon>Metazoa</taxon>
        <taxon>Ecdysozoa</taxon>
        <taxon>Arthropoda</taxon>
        <taxon>Chelicerata</taxon>
        <taxon>Arachnida</taxon>
        <taxon>Araneae</taxon>
        <taxon>Araneomorphae</taxon>
        <taxon>Entelegynae</taxon>
        <taxon>Araneoidea</taxon>
        <taxon>Araneidae</taxon>
        <taxon>Larinioides</taxon>
    </lineage>
</organism>
<dbReference type="AlphaFoldDB" id="A0AAV2AS66"/>
<reference evidence="12 13" key="1">
    <citation type="submission" date="2024-04" db="EMBL/GenBank/DDBJ databases">
        <authorList>
            <person name="Rising A."/>
            <person name="Reimegard J."/>
            <person name="Sonavane S."/>
            <person name="Akerstrom W."/>
            <person name="Nylinder S."/>
            <person name="Hedman E."/>
            <person name="Kallberg Y."/>
        </authorList>
    </citation>
    <scope>NUCLEOTIDE SEQUENCE [LARGE SCALE GENOMIC DNA]</scope>
</reference>
<dbReference type="GO" id="GO:0006661">
    <property type="term" value="P:phosphatidylinositol biosynthetic process"/>
    <property type="evidence" value="ECO:0007669"/>
    <property type="project" value="TreeGrafter"/>
</dbReference>
<dbReference type="EMBL" id="CAXIEN010000205">
    <property type="protein sequence ID" value="CAL1286565.1"/>
    <property type="molecule type" value="Genomic_DNA"/>
</dbReference>
<evidence type="ECO:0000256" key="4">
    <source>
        <dbReference type="ARBA" id="ARBA00022679"/>
    </source>
</evidence>
<evidence type="ECO:0000256" key="5">
    <source>
        <dbReference type="ARBA" id="ARBA00022692"/>
    </source>
</evidence>